<protein>
    <recommendedName>
        <fullName evidence="5">Sporulation protein</fullName>
    </recommendedName>
</protein>
<keyword evidence="4" id="KW-1185">Reference proteome</keyword>
<proteinExistence type="predicted"/>
<evidence type="ECO:0000313" key="3">
    <source>
        <dbReference type="EMBL" id="GEB31290.1"/>
    </source>
</evidence>
<feature type="region of interest" description="Disordered" evidence="1">
    <location>
        <begin position="32"/>
        <end position="73"/>
    </location>
</feature>
<evidence type="ECO:0008006" key="5">
    <source>
        <dbReference type="Google" id="ProtNLM"/>
    </source>
</evidence>
<dbReference type="STRING" id="54914.AV540_15130"/>
<comment type="caution">
    <text evidence="3">The sequence shown here is derived from an EMBL/GenBank/DDBJ whole genome shotgun (WGS) entry which is preliminary data.</text>
</comment>
<feature type="compositionally biased region" description="Basic and acidic residues" evidence="1">
    <location>
        <begin position="52"/>
        <end position="61"/>
    </location>
</feature>
<feature type="chain" id="PRO_5038708238" description="Sporulation protein" evidence="2">
    <location>
        <begin position="25"/>
        <end position="166"/>
    </location>
</feature>
<dbReference type="PROSITE" id="PS51257">
    <property type="entry name" value="PROKAR_LIPOPROTEIN"/>
    <property type="match status" value="1"/>
</dbReference>
<organism evidence="3 4">
    <name type="scientific">Brevibacillus parabrevis</name>
    <dbReference type="NCBI Taxonomy" id="54914"/>
    <lineage>
        <taxon>Bacteria</taxon>
        <taxon>Bacillati</taxon>
        <taxon>Bacillota</taxon>
        <taxon>Bacilli</taxon>
        <taxon>Bacillales</taxon>
        <taxon>Paenibacillaceae</taxon>
        <taxon>Brevibacillus</taxon>
    </lineage>
</organism>
<dbReference type="RefSeq" id="WP_122962578.1">
    <property type="nucleotide sequence ID" value="NZ_BJMH01000003.1"/>
</dbReference>
<name>A0A4Y3P9W1_BREPA</name>
<evidence type="ECO:0000256" key="1">
    <source>
        <dbReference type="SAM" id="MobiDB-lite"/>
    </source>
</evidence>
<gene>
    <name evidence="3" type="ORF">BPA01_08700</name>
</gene>
<dbReference type="EMBL" id="BJMH01000003">
    <property type="protein sequence ID" value="GEB31290.1"/>
    <property type="molecule type" value="Genomic_DNA"/>
</dbReference>
<feature type="compositionally biased region" description="Polar residues" evidence="1">
    <location>
        <begin position="32"/>
        <end position="43"/>
    </location>
</feature>
<dbReference type="AlphaFoldDB" id="A0A4Y3P9W1"/>
<dbReference type="Proteomes" id="UP000316882">
    <property type="component" value="Unassembled WGS sequence"/>
</dbReference>
<accession>A0A4Y3P9W1</accession>
<evidence type="ECO:0000256" key="2">
    <source>
        <dbReference type="SAM" id="SignalP"/>
    </source>
</evidence>
<evidence type="ECO:0000313" key="4">
    <source>
        <dbReference type="Proteomes" id="UP000316882"/>
    </source>
</evidence>
<feature type="signal peptide" evidence="2">
    <location>
        <begin position="1"/>
        <end position="24"/>
    </location>
</feature>
<sequence>MRITSFGKSSLTVLGILVLSSALTVGCGGRNTTQEKGSNTQALDGQHPASIKGERSGEVLHHPAPPAADRDTLMGRNQNPNLIIGQSNVRNTQIDMNNMEMMAKSVKGVENARITLNGGNAYVTLDLVHNITASQARSVEQQVIALLQQKIPRYDFHVTSNEGFHR</sequence>
<reference evidence="3 4" key="1">
    <citation type="submission" date="2019-06" db="EMBL/GenBank/DDBJ databases">
        <title>Whole genome shotgun sequence of Brevibacillus parabrevis NBRC 12334.</title>
        <authorList>
            <person name="Hosoyama A."/>
            <person name="Uohara A."/>
            <person name="Ohji S."/>
            <person name="Ichikawa N."/>
        </authorList>
    </citation>
    <scope>NUCLEOTIDE SEQUENCE [LARGE SCALE GENOMIC DNA]</scope>
    <source>
        <strain evidence="3 4">NBRC 12334</strain>
    </source>
</reference>
<keyword evidence="2" id="KW-0732">Signal</keyword>
<dbReference type="GeneID" id="87610886"/>